<evidence type="ECO:0000313" key="2">
    <source>
        <dbReference type="Proteomes" id="UP001321473"/>
    </source>
</evidence>
<dbReference type="EMBL" id="JARKHS020020073">
    <property type="protein sequence ID" value="KAK8771159.1"/>
    <property type="molecule type" value="Genomic_DNA"/>
</dbReference>
<reference evidence="1 2" key="1">
    <citation type="journal article" date="2023" name="Arcadia Sci">
        <title>De novo assembly of a long-read Amblyomma americanum tick genome.</title>
        <authorList>
            <person name="Chou S."/>
            <person name="Poskanzer K.E."/>
            <person name="Rollins M."/>
            <person name="Thuy-Boun P.S."/>
        </authorList>
    </citation>
    <scope>NUCLEOTIDE SEQUENCE [LARGE SCALE GENOMIC DNA]</scope>
    <source>
        <strain evidence="1">F_SG_1</strain>
        <tissue evidence="1">Salivary glands</tissue>
    </source>
</reference>
<gene>
    <name evidence="1" type="ORF">V5799_025600</name>
</gene>
<name>A0AAQ4E8T4_AMBAM</name>
<proteinExistence type="predicted"/>
<dbReference type="Proteomes" id="UP001321473">
    <property type="component" value="Unassembled WGS sequence"/>
</dbReference>
<protein>
    <recommendedName>
        <fullName evidence="3">Tick transposon</fullName>
    </recommendedName>
</protein>
<accession>A0AAQ4E8T4</accession>
<organism evidence="1 2">
    <name type="scientific">Amblyomma americanum</name>
    <name type="common">Lone star tick</name>
    <dbReference type="NCBI Taxonomy" id="6943"/>
    <lineage>
        <taxon>Eukaryota</taxon>
        <taxon>Metazoa</taxon>
        <taxon>Ecdysozoa</taxon>
        <taxon>Arthropoda</taxon>
        <taxon>Chelicerata</taxon>
        <taxon>Arachnida</taxon>
        <taxon>Acari</taxon>
        <taxon>Parasitiformes</taxon>
        <taxon>Ixodida</taxon>
        <taxon>Ixodoidea</taxon>
        <taxon>Ixodidae</taxon>
        <taxon>Amblyomminae</taxon>
        <taxon>Amblyomma</taxon>
    </lineage>
</organism>
<dbReference type="PANTHER" id="PTHR19446">
    <property type="entry name" value="REVERSE TRANSCRIPTASES"/>
    <property type="match status" value="1"/>
</dbReference>
<evidence type="ECO:0000313" key="1">
    <source>
        <dbReference type="EMBL" id="KAK8771159.1"/>
    </source>
</evidence>
<sequence>MLRNLDAPEQARLLDAFNSIWDSGILPENWSTAILVPARKARKPPRALSSYRPVSLTSAACESMEFAALQRLSWTASACGFLSECQTGFRRHRCMADSIAEVVSCLKEGKQQEDVALMVLLHV</sequence>
<comment type="caution">
    <text evidence="1">The sequence shown here is derived from an EMBL/GenBank/DDBJ whole genome shotgun (WGS) entry which is preliminary data.</text>
</comment>
<evidence type="ECO:0008006" key="3">
    <source>
        <dbReference type="Google" id="ProtNLM"/>
    </source>
</evidence>
<dbReference type="AlphaFoldDB" id="A0AAQ4E8T4"/>
<keyword evidence="2" id="KW-1185">Reference proteome</keyword>